<evidence type="ECO:0000256" key="6">
    <source>
        <dbReference type="ARBA" id="ARBA00022737"/>
    </source>
</evidence>
<feature type="active site" evidence="12">
    <location>
        <position position="209"/>
    </location>
</feature>
<feature type="active site" evidence="12">
    <location>
        <position position="216"/>
    </location>
</feature>
<dbReference type="Pfam" id="PF13396">
    <property type="entry name" value="PLDc_N"/>
    <property type="match status" value="1"/>
</dbReference>
<evidence type="ECO:0000256" key="9">
    <source>
        <dbReference type="ARBA" id="ARBA00023136"/>
    </source>
</evidence>
<dbReference type="Proteomes" id="UP000184406">
    <property type="component" value="Unassembled WGS sequence"/>
</dbReference>
<keyword evidence="9 12" id="KW-0472">Membrane</keyword>
<dbReference type="NCBIfam" id="TIGR04265">
    <property type="entry name" value="bac_cardiolipin"/>
    <property type="match status" value="1"/>
</dbReference>
<feature type="domain" description="PLD phosphodiesterase" evidence="14">
    <location>
        <begin position="204"/>
        <end position="231"/>
    </location>
</feature>
<dbReference type="CDD" id="cd09112">
    <property type="entry name" value="PLDc_CLS_2"/>
    <property type="match status" value="1"/>
</dbReference>
<keyword evidence="4 12" id="KW-0808">Transferase</keyword>
<dbReference type="CDD" id="cd09110">
    <property type="entry name" value="PLDc_CLS_1"/>
    <property type="match status" value="1"/>
</dbReference>
<dbReference type="GO" id="GO:0032049">
    <property type="term" value="P:cardiolipin biosynthetic process"/>
    <property type="evidence" value="ECO:0007669"/>
    <property type="project" value="UniProtKB-UniRule"/>
</dbReference>
<evidence type="ECO:0000313" key="15">
    <source>
        <dbReference type="EMBL" id="SHF31112.1"/>
    </source>
</evidence>
<dbReference type="OrthoDB" id="9762009at2"/>
<dbReference type="SMART" id="SM00155">
    <property type="entry name" value="PLDc"/>
    <property type="match status" value="2"/>
</dbReference>
<comment type="similarity">
    <text evidence="12">Belongs to the phospholipase D family. Cardiolipin synthase subfamily.</text>
</comment>
<evidence type="ECO:0000313" key="16">
    <source>
        <dbReference type="Proteomes" id="UP000184406"/>
    </source>
</evidence>
<dbReference type="PANTHER" id="PTHR21248">
    <property type="entry name" value="CARDIOLIPIN SYNTHASE"/>
    <property type="match status" value="1"/>
</dbReference>
<dbReference type="InterPro" id="IPR025202">
    <property type="entry name" value="PLD-like_dom"/>
</dbReference>
<dbReference type="SUPFAM" id="SSF56024">
    <property type="entry name" value="Phospholipase D/nuclease"/>
    <property type="match status" value="2"/>
</dbReference>
<dbReference type="Gene3D" id="3.30.870.10">
    <property type="entry name" value="Endonuclease Chain A"/>
    <property type="match status" value="2"/>
</dbReference>
<feature type="transmembrane region" description="Helical" evidence="12">
    <location>
        <begin position="32"/>
        <end position="52"/>
    </location>
</feature>
<dbReference type="InterPro" id="IPR030874">
    <property type="entry name" value="Cardiolipin_synth_Firmi"/>
</dbReference>
<keyword evidence="5 12" id="KW-0812">Transmembrane</keyword>
<evidence type="ECO:0000256" key="1">
    <source>
        <dbReference type="ARBA" id="ARBA00004651"/>
    </source>
</evidence>
<dbReference type="PANTHER" id="PTHR21248:SF22">
    <property type="entry name" value="PHOSPHOLIPASE D"/>
    <property type="match status" value="1"/>
</dbReference>
<proteinExistence type="inferred from homology"/>
<dbReference type="RefSeq" id="WP_072861912.1">
    <property type="nucleotide sequence ID" value="NZ_FQUX01000003.1"/>
</dbReference>
<evidence type="ECO:0000256" key="3">
    <source>
        <dbReference type="ARBA" id="ARBA00022516"/>
    </source>
</evidence>
<keyword evidence="6" id="KW-0677">Repeat</keyword>
<evidence type="ECO:0000256" key="2">
    <source>
        <dbReference type="ARBA" id="ARBA00022475"/>
    </source>
</evidence>
<dbReference type="GO" id="GO:0008808">
    <property type="term" value="F:cardiolipin synthase activity"/>
    <property type="evidence" value="ECO:0007669"/>
    <property type="project" value="UniProtKB-UniRule"/>
</dbReference>
<evidence type="ECO:0000259" key="14">
    <source>
        <dbReference type="PROSITE" id="PS50035"/>
    </source>
</evidence>
<organism evidence="15 16">
    <name type="scientific">Arenibacter palladensis</name>
    <dbReference type="NCBI Taxonomy" id="237373"/>
    <lineage>
        <taxon>Bacteria</taxon>
        <taxon>Pseudomonadati</taxon>
        <taxon>Bacteroidota</taxon>
        <taxon>Flavobacteriia</taxon>
        <taxon>Flavobacteriales</taxon>
        <taxon>Flavobacteriaceae</taxon>
        <taxon>Arenibacter</taxon>
    </lineage>
</organism>
<comment type="subcellular location">
    <subcellularLocation>
        <location evidence="1 12">Cell membrane</location>
        <topology evidence="1 12">Multi-pass membrane protein</topology>
    </subcellularLocation>
</comment>
<comment type="catalytic activity">
    <reaction evidence="12">
        <text>2 a 1,2-diacyl-sn-glycero-3-phospho-(1'-sn-glycerol) = a cardiolipin + glycerol</text>
        <dbReference type="Rhea" id="RHEA:31451"/>
        <dbReference type="ChEBI" id="CHEBI:17754"/>
        <dbReference type="ChEBI" id="CHEBI:62237"/>
        <dbReference type="ChEBI" id="CHEBI:64716"/>
    </reaction>
</comment>
<keyword evidence="2 12" id="KW-1003">Cell membrane</keyword>
<feature type="domain" description="PLD phosphodiesterase" evidence="14">
    <location>
        <begin position="383"/>
        <end position="410"/>
    </location>
</feature>
<name>A0A1M5AMG5_9FLAO</name>
<dbReference type="Pfam" id="PF13091">
    <property type="entry name" value="PLDc_2"/>
    <property type="match status" value="2"/>
</dbReference>
<evidence type="ECO:0000256" key="5">
    <source>
        <dbReference type="ARBA" id="ARBA00022692"/>
    </source>
</evidence>
<dbReference type="GO" id="GO:0005886">
    <property type="term" value="C:plasma membrane"/>
    <property type="evidence" value="ECO:0007669"/>
    <property type="project" value="UniProtKB-SubCell"/>
</dbReference>
<comment type="function">
    <text evidence="12">Catalyzes the reversible phosphatidyl group transfer from one phosphatidylglycerol molecule to another to form cardiolipin (CL) (diphosphatidylglycerol) and glycerol.</text>
</comment>
<evidence type="ECO:0000256" key="13">
    <source>
        <dbReference type="NCBIfam" id="TIGR04265"/>
    </source>
</evidence>
<dbReference type="AlphaFoldDB" id="A0A1M5AMG5"/>
<dbReference type="PROSITE" id="PS50035">
    <property type="entry name" value="PLD"/>
    <property type="match status" value="2"/>
</dbReference>
<dbReference type="InterPro" id="IPR022924">
    <property type="entry name" value="Cardiolipin_synthase"/>
</dbReference>
<evidence type="ECO:0000256" key="8">
    <source>
        <dbReference type="ARBA" id="ARBA00023098"/>
    </source>
</evidence>
<evidence type="ECO:0000256" key="10">
    <source>
        <dbReference type="ARBA" id="ARBA00023209"/>
    </source>
</evidence>
<evidence type="ECO:0000256" key="4">
    <source>
        <dbReference type="ARBA" id="ARBA00022679"/>
    </source>
</evidence>
<keyword evidence="7 12" id="KW-1133">Transmembrane helix</keyword>
<dbReference type="EC" id="2.7.8.-" evidence="12 13"/>
<keyword evidence="16" id="KW-1185">Reference proteome</keyword>
<dbReference type="InterPro" id="IPR027379">
    <property type="entry name" value="CLS_N"/>
</dbReference>
<feature type="active site" evidence="12">
    <location>
        <position position="395"/>
    </location>
</feature>
<keyword evidence="11 12" id="KW-1208">Phospholipid metabolism</keyword>
<protein>
    <recommendedName>
        <fullName evidence="12 13">Cardiolipin synthase</fullName>
        <shortName evidence="12">CL synthase</shortName>
        <ecNumber evidence="12 13">2.7.8.-</ecNumber>
    </recommendedName>
</protein>
<evidence type="ECO:0000256" key="11">
    <source>
        <dbReference type="ARBA" id="ARBA00023264"/>
    </source>
</evidence>
<keyword evidence="3 12" id="KW-0444">Lipid biosynthesis</keyword>
<sequence>MWNAIFLSLYLLIALAIIISILLHGAKPSKSLAWLLAIFTIPVGGMFLYLLLGRNRRKNKLLKLKKKAFLNLPEPLMEHMASMSGKYQKLMTLVYRNSHFPPTDNNELRLLKDGKTTFESIFEALESAQHRIHLQYYIFEEGELAQKLLQLFERKIMNGVEVKMIYDGIGSFSLSKAYIKKLTAIGVEVYPFLPFKFGRFFSSLNYRNHRKIIVVDGKVAFTGGINVSDKYLKGDVELGNWHDMHLRLEGNAASHLDFVFAMDWYLVCQKTIPVLPLDMDKAAVDTKVGKLVQIVSGGPDDDFPSLEQTYFTIINKAKNYLFITNPYVIPGQAVMEALQTAALGGVDVRLMVSENADNKIVSWSVRSYFEPLLKSGIKIYLFPDGFLHSKIIVSDDSIATIGTANLDDRSFEQNYEVNAIVYDAEFAQLLKEDFLKDAYSSRMLTYEDHIKRPWGEKLKEGFGKLFSPLL</sequence>
<feature type="transmembrane region" description="Helical" evidence="12">
    <location>
        <begin position="7"/>
        <end position="26"/>
    </location>
</feature>
<keyword evidence="10 12" id="KW-0594">Phospholipid biosynthesis</keyword>
<evidence type="ECO:0000256" key="12">
    <source>
        <dbReference type="HAMAP-Rule" id="MF_01916"/>
    </source>
</evidence>
<dbReference type="InterPro" id="IPR001736">
    <property type="entry name" value="PLipase_D/transphosphatidylase"/>
</dbReference>
<keyword evidence="8 12" id="KW-0443">Lipid metabolism</keyword>
<accession>A0A1M5AMG5</accession>
<dbReference type="EMBL" id="FQUX01000003">
    <property type="protein sequence ID" value="SHF31112.1"/>
    <property type="molecule type" value="Genomic_DNA"/>
</dbReference>
<evidence type="ECO:0000256" key="7">
    <source>
        <dbReference type="ARBA" id="ARBA00022989"/>
    </source>
</evidence>
<gene>
    <name evidence="15" type="ORF">SAMN03080594_103304</name>
</gene>
<feature type="active site" evidence="12">
    <location>
        <position position="388"/>
    </location>
</feature>
<feature type="active site" evidence="12">
    <location>
        <position position="390"/>
    </location>
</feature>
<reference evidence="16" key="1">
    <citation type="submission" date="2016-11" db="EMBL/GenBank/DDBJ databases">
        <authorList>
            <person name="Varghese N."/>
            <person name="Submissions S."/>
        </authorList>
    </citation>
    <scope>NUCLEOTIDE SEQUENCE [LARGE SCALE GENOMIC DNA]</scope>
    <source>
        <strain evidence="16">DSM 17539</strain>
    </source>
</reference>
<feature type="active site" evidence="12">
    <location>
        <position position="211"/>
    </location>
</feature>
<dbReference type="HAMAP" id="MF_01916">
    <property type="entry name" value="Cardiolipin_synth_Cls"/>
    <property type="match status" value="1"/>
</dbReference>